<evidence type="ECO:0000313" key="4">
    <source>
        <dbReference type="EMBL" id="RJF79415.1"/>
    </source>
</evidence>
<protein>
    <submittedName>
        <fullName evidence="4">D-(-)-3-hydroxybutyrate oligomer hydrolase</fullName>
    </submittedName>
</protein>
<keyword evidence="3" id="KW-1133">Transmembrane helix</keyword>
<dbReference type="EMBL" id="QYUL01000003">
    <property type="protein sequence ID" value="RJF79415.1"/>
    <property type="molecule type" value="Genomic_DNA"/>
</dbReference>
<feature type="region of interest" description="Disordered" evidence="2">
    <location>
        <begin position="1"/>
        <end position="38"/>
    </location>
</feature>
<dbReference type="InterPro" id="IPR016582">
    <property type="entry name" value="OHBut_olig_hydro_put"/>
</dbReference>
<evidence type="ECO:0000256" key="3">
    <source>
        <dbReference type="SAM" id="Phobius"/>
    </source>
</evidence>
<keyword evidence="5" id="KW-1185">Reference proteome</keyword>
<evidence type="ECO:0000256" key="2">
    <source>
        <dbReference type="SAM" id="MobiDB-lite"/>
    </source>
</evidence>
<comment type="caution">
    <text evidence="4">The sequence shown here is derived from an EMBL/GenBank/DDBJ whole genome shotgun (WGS) entry which is preliminary data.</text>
</comment>
<dbReference type="InterPro" id="IPR029058">
    <property type="entry name" value="AB_hydrolase_fold"/>
</dbReference>
<dbReference type="Proteomes" id="UP000283458">
    <property type="component" value="Unassembled WGS sequence"/>
</dbReference>
<dbReference type="GO" id="GO:0019605">
    <property type="term" value="P:butyrate metabolic process"/>
    <property type="evidence" value="ECO:0007669"/>
    <property type="project" value="InterPro"/>
</dbReference>
<dbReference type="Pfam" id="PF10605">
    <property type="entry name" value="3HBOH"/>
    <property type="match status" value="1"/>
</dbReference>
<dbReference type="GO" id="GO:0005615">
    <property type="term" value="C:extracellular space"/>
    <property type="evidence" value="ECO:0007669"/>
    <property type="project" value="InterPro"/>
</dbReference>
<organism evidence="4 5">
    <name type="scientific">Azospirillum cavernae</name>
    <dbReference type="NCBI Taxonomy" id="2320860"/>
    <lineage>
        <taxon>Bacteria</taxon>
        <taxon>Pseudomonadati</taxon>
        <taxon>Pseudomonadota</taxon>
        <taxon>Alphaproteobacteria</taxon>
        <taxon>Rhodospirillales</taxon>
        <taxon>Azospirillaceae</taxon>
        <taxon>Azospirillum</taxon>
    </lineage>
</organism>
<keyword evidence="1 4" id="KW-0378">Hydrolase</keyword>
<proteinExistence type="predicted"/>
<dbReference type="SUPFAM" id="SSF53474">
    <property type="entry name" value="alpha/beta-Hydrolases"/>
    <property type="match status" value="1"/>
</dbReference>
<reference evidence="4 5" key="1">
    <citation type="submission" date="2018-09" db="EMBL/GenBank/DDBJ databases">
        <authorList>
            <person name="Zhu H."/>
        </authorList>
    </citation>
    <scope>NUCLEOTIDE SEQUENCE [LARGE SCALE GENOMIC DNA]</scope>
    <source>
        <strain evidence="4 5">K2W22B-5</strain>
    </source>
</reference>
<accession>A0A418VSF1</accession>
<evidence type="ECO:0000313" key="5">
    <source>
        <dbReference type="Proteomes" id="UP000283458"/>
    </source>
</evidence>
<dbReference type="GO" id="GO:0047989">
    <property type="term" value="F:hydroxybutyrate-dimer hydrolase activity"/>
    <property type="evidence" value="ECO:0007669"/>
    <property type="project" value="InterPro"/>
</dbReference>
<dbReference type="AlphaFoldDB" id="A0A418VSF1"/>
<evidence type="ECO:0000256" key="1">
    <source>
        <dbReference type="ARBA" id="ARBA00022801"/>
    </source>
</evidence>
<feature type="transmembrane region" description="Helical" evidence="3">
    <location>
        <begin position="86"/>
        <end position="106"/>
    </location>
</feature>
<keyword evidence="3" id="KW-0472">Membrane</keyword>
<sequence>MRTANCPRLHTPVGTADRSPPEPPPPRPCQTRPKTIRRKGCGPSISAFCQPVQLRHTRCIFLSTVTPDTASRQEDMRGKRMLRMRVGSKALAFGLLASAALAPGLLAGTASAQNALPSFVLPQTLSFTDYDGVSDDLLTAGLGVTGLSSAVAPTVANPLSPTVAELRRRAIHNAYRGLVDTSTGGGWRVLYGPNLNANYVDTGTEGKVAGREYIALTDDGSGSNYQTMIVQIPANANQTQPCMVTGPSSGSRNVYGAIGTAGEWAFRNGCVAVYADKGTGNAFHDVTRDYLYDRFGQFLPRGSVGAATNFAASFTTSQGAFAAAYPNRLAYKQAHSGKLVDGKWGDYTLQAIEFGFYAMNQYLAAGAARFAPANTTVISGGVSNGGGAAVMAAEKDTKSLVDGVVAVIPNVIPPQRSGLSIRYGASTLTAPGKHFIDYYTQIAIYAPCAALDSSLTGAVLNADPSGSPSGSRANRCAALKGKGLLSSTTLAAQAAESLQIIHNYGYLVEGDWEIPLMENLNAYRQIIDTYVAEYGRFRADDALCGTTFAATNAAGAPIQLPIATAALLFAAGNIIPPAGGISVIAENAANGPINEVMAVSRSTGLADLNLDAALCYRSLVTGDAAPGTKMSMRDKVNSTRVRQGMQEVVGTANLRGLPSLIIQARNDEVIHPNHAGRAYFGWNKIVEGSASKLSYIEVPNTQHFESLIGTFGPAAAPIYLPIHHYFVRGLDAMLANLRTGATLPQSQVVRTASPRTAALTAVNYKSFLPDMATAPSAANAISVSNNTVVIPQ</sequence>
<name>A0A418VSF1_9PROT</name>
<gene>
    <name evidence="4" type="ORF">D3877_21820</name>
</gene>
<keyword evidence="3" id="KW-0812">Transmembrane</keyword>